<keyword evidence="1" id="KW-1133">Transmembrane helix</keyword>
<accession>A0ABP7XDI6</accession>
<evidence type="ECO:0000313" key="2">
    <source>
        <dbReference type="EMBL" id="GAA4112268.1"/>
    </source>
</evidence>
<reference evidence="3" key="1">
    <citation type="journal article" date="2019" name="Int. J. Syst. Evol. Microbiol.">
        <title>The Global Catalogue of Microorganisms (GCM) 10K type strain sequencing project: providing services to taxonomists for standard genome sequencing and annotation.</title>
        <authorList>
            <consortium name="The Broad Institute Genomics Platform"/>
            <consortium name="The Broad Institute Genome Sequencing Center for Infectious Disease"/>
            <person name="Wu L."/>
            <person name="Ma J."/>
        </authorList>
    </citation>
    <scope>NUCLEOTIDE SEQUENCE [LARGE SCALE GENOMIC DNA]</scope>
    <source>
        <strain evidence="3">JCM 16703</strain>
    </source>
</reference>
<comment type="caution">
    <text evidence="2">The sequence shown here is derived from an EMBL/GenBank/DDBJ whole genome shotgun (WGS) entry which is preliminary data.</text>
</comment>
<organism evidence="2 3">
    <name type="scientific">Nocardioides fonticola</name>
    <dbReference type="NCBI Taxonomy" id="450363"/>
    <lineage>
        <taxon>Bacteria</taxon>
        <taxon>Bacillati</taxon>
        <taxon>Actinomycetota</taxon>
        <taxon>Actinomycetes</taxon>
        <taxon>Propionibacteriales</taxon>
        <taxon>Nocardioidaceae</taxon>
        <taxon>Nocardioides</taxon>
    </lineage>
</organism>
<dbReference type="EMBL" id="BAAAZH010000008">
    <property type="protein sequence ID" value="GAA4112268.1"/>
    <property type="molecule type" value="Genomic_DNA"/>
</dbReference>
<keyword evidence="1" id="KW-0472">Membrane</keyword>
<proteinExistence type="predicted"/>
<keyword evidence="3" id="KW-1185">Reference proteome</keyword>
<keyword evidence="1" id="KW-0812">Transmembrane</keyword>
<protein>
    <submittedName>
        <fullName evidence="2">Uncharacterized protein</fullName>
    </submittedName>
</protein>
<feature type="transmembrane region" description="Helical" evidence="1">
    <location>
        <begin position="108"/>
        <end position="129"/>
    </location>
</feature>
<gene>
    <name evidence="2" type="ORF">GCM10022215_08490</name>
</gene>
<name>A0ABP7XDI6_9ACTN</name>
<evidence type="ECO:0000256" key="1">
    <source>
        <dbReference type="SAM" id="Phobius"/>
    </source>
</evidence>
<dbReference type="RefSeq" id="WP_344731993.1">
    <property type="nucleotide sequence ID" value="NZ_BAAAZH010000008.1"/>
</dbReference>
<dbReference type="Proteomes" id="UP001501495">
    <property type="component" value="Unassembled WGS sequence"/>
</dbReference>
<evidence type="ECO:0000313" key="3">
    <source>
        <dbReference type="Proteomes" id="UP001501495"/>
    </source>
</evidence>
<sequence>MSAFDASGLPVGNDCDERHPATGRRCIRLAGHTDPRHYAIGTSNSLEYFTPAAVVAAVFQPPVDRAVDVVPENVAATGGPGVGAAALEGAAAPCIPVHEWTPAPGWKITPFGAIAIVAPAAAAVLWWVLDVARGLVSGAIR</sequence>